<reference evidence="2 3" key="1">
    <citation type="submission" date="2016-05" db="EMBL/GenBank/DDBJ databases">
        <title>Complete genome sequence of Rathayibacter tritici NCPPB 1953.</title>
        <authorList>
            <person name="Park J."/>
            <person name="Lee H.-H."/>
            <person name="Lee S.-W."/>
            <person name="Seo Y.-S."/>
        </authorList>
    </citation>
    <scope>NUCLEOTIDE SEQUENCE [LARGE SCALE GENOMIC DNA]</scope>
    <source>
        <strain evidence="2 3">NCPPB 1953</strain>
    </source>
</reference>
<dbReference type="RefSeq" id="WP_068254751.1">
    <property type="nucleotide sequence ID" value="NZ_CP015515.1"/>
</dbReference>
<dbReference type="PATRIC" id="fig|33888.3.peg.2314"/>
<feature type="transmembrane region" description="Helical" evidence="1">
    <location>
        <begin position="244"/>
        <end position="264"/>
    </location>
</feature>
<keyword evidence="1" id="KW-0812">Transmembrane</keyword>
<organism evidence="2 3">
    <name type="scientific">Rathayibacter tritici</name>
    <dbReference type="NCBI Taxonomy" id="33888"/>
    <lineage>
        <taxon>Bacteria</taxon>
        <taxon>Bacillati</taxon>
        <taxon>Actinomycetota</taxon>
        <taxon>Actinomycetes</taxon>
        <taxon>Micrococcales</taxon>
        <taxon>Microbacteriaceae</taxon>
        <taxon>Rathayibacter</taxon>
    </lineage>
</organism>
<dbReference type="KEGG" id="rtn:A6122_2084"/>
<evidence type="ECO:0000256" key="1">
    <source>
        <dbReference type="SAM" id="Phobius"/>
    </source>
</evidence>
<sequence>MSLREVVVGSSSEFEQAADFADGVALQRIDEAVAIARPSMIAQTYVEEEYDALSGAQTPSWAASGEAASREDDVGAAGLKYPAEKARDAAVGNDVVLAESRTQLTTARQALAPFVRRKPHAGQWYVGCWFGFVGGDVAGIAGAAIYFGEIPELAVIQAVSVGLAAVSAGSVGGDLRDLRLAARREKDAEALSLDLKPYSHLFTGIDPGARFVKLAGGMAGCVAAAITIGIFGLRSSIEGPLAGLIYGGFALAVAAGSFLNAWAYSDEVADLLGSFEQRYEKELKRAARLSSARSLVQHAEHERRAQSLRDEHRERGKAAVFSYAALKARILRRNPGVVGHGRAAEPVGRVHAAEKDGGRP</sequence>
<proteinExistence type="predicted"/>
<name>A0A160KV49_9MICO</name>
<dbReference type="OrthoDB" id="4571144at2"/>
<keyword evidence="1" id="KW-0472">Membrane</keyword>
<dbReference type="EMBL" id="CP015515">
    <property type="protein sequence ID" value="AND17208.1"/>
    <property type="molecule type" value="Genomic_DNA"/>
</dbReference>
<accession>A0A160KV49</accession>
<evidence type="ECO:0000313" key="3">
    <source>
        <dbReference type="Proteomes" id="UP000077071"/>
    </source>
</evidence>
<keyword evidence="1" id="KW-1133">Transmembrane helix</keyword>
<dbReference type="AlphaFoldDB" id="A0A160KV49"/>
<feature type="transmembrane region" description="Helical" evidence="1">
    <location>
        <begin position="124"/>
        <end position="147"/>
    </location>
</feature>
<evidence type="ECO:0000313" key="2">
    <source>
        <dbReference type="EMBL" id="AND17208.1"/>
    </source>
</evidence>
<feature type="transmembrane region" description="Helical" evidence="1">
    <location>
        <begin position="153"/>
        <end position="175"/>
    </location>
</feature>
<dbReference type="STRING" id="33888.A6122_2084"/>
<keyword evidence="3" id="KW-1185">Reference proteome</keyword>
<protein>
    <submittedName>
        <fullName evidence="2">Uncharacterized protein</fullName>
    </submittedName>
</protein>
<dbReference type="Proteomes" id="UP000077071">
    <property type="component" value="Chromosome"/>
</dbReference>
<gene>
    <name evidence="2" type="ORF">A6122_2084</name>
</gene>
<feature type="transmembrane region" description="Helical" evidence="1">
    <location>
        <begin position="211"/>
        <end position="232"/>
    </location>
</feature>